<name>A0A143PP75_LUTPR</name>
<keyword evidence="2" id="KW-1185">Reference proteome</keyword>
<organism evidence="1 2">
    <name type="scientific">Luteitalea pratensis</name>
    <dbReference type="NCBI Taxonomy" id="1855912"/>
    <lineage>
        <taxon>Bacteria</taxon>
        <taxon>Pseudomonadati</taxon>
        <taxon>Acidobacteriota</taxon>
        <taxon>Vicinamibacteria</taxon>
        <taxon>Vicinamibacterales</taxon>
        <taxon>Vicinamibacteraceae</taxon>
        <taxon>Luteitalea</taxon>
    </lineage>
</organism>
<dbReference type="KEGG" id="abac:LuPra_02828"/>
<dbReference type="EMBL" id="CP015136">
    <property type="protein sequence ID" value="AMY09609.1"/>
    <property type="molecule type" value="Genomic_DNA"/>
</dbReference>
<gene>
    <name evidence="1" type="ORF">LuPra_02828</name>
</gene>
<sequence>MLHRRAVDVQLGANAEVVASRLAEVADTVRYLLDRGEERGKVH</sequence>
<evidence type="ECO:0000313" key="2">
    <source>
        <dbReference type="Proteomes" id="UP000076079"/>
    </source>
</evidence>
<dbReference type="Proteomes" id="UP000076079">
    <property type="component" value="Chromosome"/>
</dbReference>
<dbReference type="AlphaFoldDB" id="A0A143PP75"/>
<protein>
    <submittedName>
        <fullName evidence="1">Uncharacterized protein</fullName>
    </submittedName>
</protein>
<reference evidence="2" key="2">
    <citation type="submission" date="2016-04" db="EMBL/GenBank/DDBJ databases">
        <title>First Complete Genome Sequence of a Subdivision 6 Acidobacterium.</title>
        <authorList>
            <person name="Huang S."/>
            <person name="Vieira S."/>
            <person name="Bunk B."/>
            <person name="Riedel T."/>
            <person name="Sproeer C."/>
            <person name="Overmann J."/>
        </authorList>
    </citation>
    <scope>NUCLEOTIDE SEQUENCE [LARGE SCALE GENOMIC DNA]</scope>
    <source>
        <strain evidence="2">DSM 100886 HEG_-6_39</strain>
    </source>
</reference>
<proteinExistence type="predicted"/>
<dbReference type="RefSeq" id="WP_257724511.1">
    <property type="nucleotide sequence ID" value="NZ_CP015136.1"/>
</dbReference>
<evidence type="ECO:0000313" key="1">
    <source>
        <dbReference type="EMBL" id="AMY09609.1"/>
    </source>
</evidence>
<accession>A0A143PP75</accession>
<reference evidence="1 2" key="1">
    <citation type="journal article" date="2016" name="Genome Announc.">
        <title>First Complete Genome Sequence of a Subdivision 6 Acidobacterium Strain.</title>
        <authorList>
            <person name="Huang S."/>
            <person name="Vieira S."/>
            <person name="Bunk B."/>
            <person name="Riedel T."/>
            <person name="Sproer C."/>
            <person name="Overmann J."/>
        </authorList>
    </citation>
    <scope>NUCLEOTIDE SEQUENCE [LARGE SCALE GENOMIC DNA]</scope>
    <source>
        <strain evidence="2">DSM 100886 HEG_-6_39</strain>
    </source>
</reference>